<comment type="similarity">
    <text evidence="2">Belongs to the membrane fusion protein (MFP) (TC 8.A.1) family.</text>
</comment>
<evidence type="ECO:0000256" key="1">
    <source>
        <dbReference type="ARBA" id="ARBA00004196"/>
    </source>
</evidence>
<dbReference type="GO" id="GO:0022857">
    <property type="term" value="F:transmembrane transporter activity"/>
    <property type="evidence" value="ECO:0007669"/>
    <property type="project" value="InterPro"/>
</dbReference>
<dbReference type="InterPro" id="IPR058625">
    <property type="entry name" value="MdtA-like_BSH"/>
</dbReference>
<dbReference type="Pfam" id="PF25917">
    <property type="entry name" value="BSH_RND"/>
    <property type="match status" value="1"/>
</dbReference>
<protein>
    <recommendedName>
        <fullName evidence="4">Multidrug resistance protein MdtA-like barrel-sandwich hybrid domain-containing protein</fullName>
    </recommendedName>
</protein>
<dbReference type="SUPFAM" id="SSF111369">
    <property type="entry name" value="HlyD-like secretion proteins"/>
    <property type="match status" value="1"/>
</dbReference>
<sequence length="341" mass="38192">MKNVNKLFWSKKNILIVIIVITATFFFVQKNLSQASDKIETTKVKQGDIQEELILSGEIDAGEKVTLRFQTSGRLSYVGVKTGQWVNRGQVIASLDRRELQKKLKKELNTFVNERYDFDQTKDDNKDKALTDAIRRTLDKSQNDLNNAIIDVELQKIALDFATLITPISGTVTNVTSPIAGVNITPSQAEFEIINPNSLLFVATADQTEVTKLSDGLFSDISLDSYPDESLAGSVKRVSFTPKTGETGAVYEIEVAIDSPRLIKKLRLGMTGDISFITRKSENTFYLPIEFVKFTGSKPFVYVRQNNKIVKKTVTTGIETEDKIEITSKLKKGDIVYDKAR</sequence>
<comment type="caution">
    <text evidence="5">The sequence shown here is derived from an EMBL/GenBank/DDBJ whole genome shotgun (WGS) entry which is preliminary data.</text>
</comment>
<dbReference type="EMBL" id="MFZF01000016">
    <property type="protein sequence ID" value="OGK16527.1"/>
    <property type="molecule type" value="Genomic_DNA"/>
</dbReference>
<feature type="domain" description="Multidrug resistance protein MdtA-like barrel-sandwich hybrid" evidence="4">
    <location>
        <begin position="63"/>
        <end position="188"/>
    </location>
</feature>
<dbReference type="NCBIfam" id="TIGR01730">
    <property type="entry name" value="RND_mfp"/>
    <property type="match status" value="1"/>
</dbReference>
<dbReference type="Proteomes" id="UP000178372">
    <property type="component" value="Unassembled WGS sequence"/>
</dbReference>
<dbReference type="InterPro" id="IPR050465">
    <property type="entry name" value="UPF0194_transport"/>
</dbReference>
<dbReference type="Gene3D" id="2.40.30.170">
    <property type="match status" value="1"/>
</dbReference>
<dbReference type="Gene3D" id="2.40.50.100">
    <property type="match status" value="1"/>
</dbReference>
<evidence type="ECO:0000313" key="6">
    <source>
        <dbReference type="Proteomes" id="UP000178372"/>
    </source>
</evidence>
<keyword evidence="3" id="KW-0175">Coiled coil</keyword>
<name>A0A1F7GCE0_9BACT</name>
<evidence type="ECO:0000259" key="4">
    <source>
        <dbReference type="Pfam" id="PF25917"/>
    </source>
</evidence>
<comment type="subcellular location">
    <subcellularLocation>
        <location evidence="1">Cell envelope</location>
    </subcellularLocation>
</comment>
<evidence type="ECO:0000256" key="2">
    <source>
        <dbReference type="ARBA" id="ARBA00009477"/>
    </source>
</evidence>
<accession>A0A1F7GCE0</accession>
<dbReference type="Gene3D" id="2.40.420.20">
    <property type="match status" value="1"/>
</dbReference>
<dbReference type="PANTHER" id="PTHR32347">
    <property type="entry name" value="EFFLUX SYSTEM COMPONENT YKNX-RELATED"/>
    <property type="match status" value="1"/>
</dbReference>
<proteinExistence type="inferred from homology"/>
<organism evidence="5 6">
    <name type="scientific">Candidatus Roizmanbacteria bacterium RIFCSPHIGHO2_01_FULL_39_12b</name>
    <dbReference type="NCBI Taxonomy" id="1802030"/>
    <lineage>
        <taxon>Bacteria</taxon>
        <taxon>Candidatus Roizmaniibacteriota</taxon>
    </lineage>
</organism>
<evidence type="ECO:0000313" key="5">
    <source>
        <dbReference type="EMBL" id="OGK16527.1"/>
    </source>
</evidence>
<dbReference type="InterPro" id="IPR006143">
    <property type="entry name" value="RND_pump_MFP"/>
</dbReference>
<evidence type="ECO:0000256" key="3">
    <source>
        <dbReference type="ARBA" id="ARBA00023054"/>
    </source>
</evidence>
<dbReference type="GO" id="GO:0016020">
    <property type="term" value="C:membrane"/>
    <property type="evidence" value="ECO:0007669"/>
    <property type="project" value="InterPro"/>
</dbReference>
<dbReference type="GO" id="GO:0030313">
    <property type="term" value="C:cell envelope"/>
    <property type="evidence" value="ECO:0007669"/>
    <property type="project" value="UniProtKB-SubCell"/>
</dbReference>
<reference evidence="5 6" key="1">
    <citation type="journal article" date="2016" name="Nat. Commun.">
        <title>Thousands of microbial genomes shed light on interconnected biogeochemical processes in an aquifer system.</title>
        <authorList>
            <person name="Anantharaman K."/>
            <person name="Brown C.T."/>
            <person name="Hug L.A."/>
            <person name="Sharon I."/>
            <person name="Castelle C.J."/>
            <person name="Probst A.J."/>
            <person name="Thomas B.C."/>
            <person name="Singh A."/>
            <person name="Wilkins M.J."/>
            <person name="Karaoz U."/>
            <person name="Brodie E.L."/>
            <person name="Williams K.H."/>
            <person name="Hubbard S.S."/>
            <person name="Banfield J.F."/>
        </authorList>
    </citation>
    <scope>NUCLEOTIDE SEQUENCE [LARGE SCALE GENOMIC DNA]</scope>
</reference>
<gene>
    <name evidence="5" type="ORF">A2690_04220</name>
</gene>
<dbReference type="AlphaFoldDB" id="A0A1F7GCE0"/>